<evidence type="ECO:0000256" key="5">
    <source>
        <dbReference type="ARBA" id="ARBA00022777"/>
    </source>
</evidence>
<feature type="repeat" description="ANK" evidence="7">
    <location>
        <begin position="450"/>
        <end position="471"/>
    </location>
</feature>
<dbReference type="SMART" id="SM00248">
    <property type="entry name" value="ANK"/>
    <property type="match status" value="7"/>
</dbReference>
<evidence type="ECO:0000259" key="9">
    <source>
        <dbReference type="PROSITE" id="PS50011"/>
    </source>
</evidence>
<dbReference type="InterPro" id="IPR017441">
    <property type="entry name" value="Protein_kinase_ATP_BS"/>
</dbReference>
<dbReference type="InterPro" id="IPR036770">
    <property type="entry name" value="Ankyrin_rpt-contain_sf"/>
</dbReference>
<keyword evidence="6 8" id="KW-0067">ATP-binding</keyword>
<dbReference type="PANTHER" id="PTHR43671:SF13">
    <property type="entry name" value="SERINE_THREONINE-PROTEIN KINASE NEK2"/>
    <property type="match status" value="1"/>
</dbReference>
<keyword evidence="5 10" id="KW-0418">Kinase</keyword>
<dbReference type="Gene3D" id="1.25.40.20">
    <property type="entry name" value="Ankyrin repeat-containing domain"/>
    <property type="match status" value="2"/>
</dbReference>
<feature type="repeat" description="ANK" evidence="7">
    <location>
        <begin position="419"/>
        <end position="451"/>
    </location>
</feature>
<dbReference type="Gene3D" id="1.10.510.10">
    <property type="entry name" value="Transferase(Phosphotransferase) domain 1"/>
    <property type="match status" value="1"/>
</dbReference>
<evidence type="ECO:0000256" key="2">
    <source>
        <dbReference type="ARBA" id="ARBA00012513"/>
    </source>
</evidence>
<dbReference type="OrthoDB" id="40902at2759"/>
<evidence type="ECO:0000256" key="4">
    <source>
        <dbReference type="ARBA" id="ARBA00022741"/>
    </source>
</evidence>
<evidence type="ECO:0000313" key="11">
    <source>
        <dbReference type="Proteomes" id="UP000315496"/>
    </source>
</evidence>
<dbReference type="SMART" id="SM00220">
    <property type="entry name" value="S_TKc"/>
    <property type="match status" value="1"/>
</dbReference>
<keyword evidence="7" id="KW-0040">ANK repeat</keyword>
<evidence type="ECO:0000256" key="1">
    <source>
        <dbReference type="ARBA" id="ARBA00010886"/>
    </source>
</evidence>
<evidence type="ECO:0000256" key="8">
    <source>
        <dbReference type="PROSITE-ProRule" id="PRU10141"/>
    </source>
</evidence>
<comment type="caution">
    <text evidence="10">The sequence shown here is derived from an EMBL/GenBank/DDBJ whole genome shotgun (WGS) entry which is preliminary data.</text>
</comment>
<dbReference type="AlphaFoldDB" id="A0A4Z1ST78"/>
<dbReference type="Pfam" id="PF00069">
    <property type="entry name" value="Pkinase"/>
    <property type="match status" value="1"/>
</dbReference>
<dbReference type="VEuPathDB" id="GiardiaDB:GMRT_15781"/>
<dbReference type="Pfam" id="PF12796">
    <property type="entry name" value="Ank_2"/>
    <property type="match status" value="2"/>
</dbReference>
<dbReference type="EC" id="2.7.11.1" evidence="2"/>
<evidence type="ECO:0000256" key="6">
    <source>
        <dbReference type="ARBA" id="ARBA00022840"/>
    </source>
</evidence>
<dbReference type="InterPro" id="IPR011009">
    <property type="entry name" value="Kinase-like_dom_sf"/>
</dbReference>
<dbReference type="InterPro" id="IPR002110">
    <property type="entry name" value="Ankyrin_rpt"/>
</dbReference>
<dbReference type="InterPro" id="IPR000719">
    <property type="entry name" value="Prot_kinase_dom"/>
</dbReference>
<dbReference type="EMBL" id="VDLU01000002">
    <property type="protein sequence ID" value="TNJ29136.1"/>
    <property type="molecule type" value="Genomic_DNA"/>
</dbReference>
<reference evidence="10 11" key="1">
    <citation type="submission" date="2019-05" db="EMBL/GenBank/DDBJ databases">
        <title>The compact genome of Giardia muris reveals important steps in the evolution of intestinal protozoan parasites.</title>
        <authorList>
            <person name="Xu F."/>
            <person name="Jimenez-Gonzalez A."/>
            <person name="Einarsson E."/>
            <person name="Astvaldsson A."/>
            <person name="Peirasmaki D."/>
            <person name="Eckmann L."/>
            <person name="Andersson J.O."/>
            <person name="Svard S.G."/>
            <person name="Jerlstrom-Hultqvist J."/>
        </authorList>
    </citation>
    <scope>NUCLEOTIDE SEQUENCE [LARGE SCALE GENOMIC DNA]</scope>
    <source>
        <strain evidence="10 11">Roberts-Thomson</strain>
    </source>
</reference>
<evidence type="ECO:0000256" key="3">
    <source>
        <dbReference type="ARBA" id="ARBA00022679"/>
    </source>
</evidence>
<sequence length="623" mass="69350">MDSPLMSGYENQGLIGQGGFGRVYKVRAPDGRVLACKEIEYGRLSDKHRQIQENELQLLTQLQHPHIVSFCDVVDDRQTETYYMIMEFCDRGDLSDLIKYYRKARRSIPEEDIWCFLAQLLDALAYCHSPFKSNCKLGKVIHRDIKPENVLRQGEKSLKFADFGICRALGNNVLASTNIGTTCYMAPELLRNARYDEKVDIWSLGCTIHELCTRQRLFAGNGEEAILRQIEDIERPIRLQNYSEELSDVITALLTVDSSERPSAAELLHHPRITEAKEKFAAYIKSLGKPESPAKPQPQAKPMVQSVSVASPCPEVQGSLNDSLSVGAMGVQDTFSGPSAVPTPDMMKGPSSLAATPIAQHSKTMVPASFQASKLKDDVAKSSVHRGPDGNTDLMEAARVGNLELAAKYHDQSRRKNQEGRTALMFAAMNDHRKVVKYLLNEEAGYAAHNGDTALILAAERGHVSIVDLLVPFESCMQTNAGFTALMKAAMECHIQTVRSLLEKEGGKIDQQGRTALMYVAMMQHTDENIVTALMEKEAGKQDVDGCTALIYAARHNNVDAARHLVCKEYYISDKDGRTALTYAKERGHIDIEDILIEFEELDRRPKVKGLRRKSRATGKSLT</sequence>
<proteinExistence type="inferred from homology"/>
<dbReference type="GO" id="GO:0005524">
    <property type="term" value="F:ATP binding"/>
    <property type="evidence" value="ECO:0007669"/>
    <property type="project" value="UniProtKB-UniRule"/>
</dbReference>
<dbReference type="PANTHER" id="PTHR43671">
    <property type="entry name" value="SERINE/THREONINE-PROTEIN KINASE NEK"/>
    <property type="match status" value="1"/>
</dbReference>
<keyword evidence="3" id="KW-0808">Transferase</keyword>
<organism evidence="10 11">
    <name type="scientific">Giardia muris</name>
    <dbReference type="NCBI Taxonomy" id="5742"/>
    <lineage>
        <taxon>Eukaryota</taxon>
        <taxon>Metamonada</taxon>
        <taxon>Diplomonadida</taxon>
        <taxon>Hexamitidae</taxon>
        <taxon>Giardiinae</taxon>
        <taxon>Giardia</taxon>
    </lineage>
</organism>
<dbReference type="SUPFAM" id="SSF56112">
    <property type="entry name" value="Protein kinase-like (PK-like)"/>
    <property type="match status" value="1"/>
</dbReference>
<evidence type="ECO:0000256" key="7">
    <source>
        <dbReference type="PROSITE-ProRule" id="PRU00023"/>
    </source>
</evidence>
<gene>
    <name evidence="10" type="ORF">GMRT_15781</name>
</gene>
<dbReference type="PROSITE" id="PS50011">
    <property type="entry name" value="PROTEIN_KINASE_DOM"/>
    <property type="match status" value="1"/>
</dbReference>
<dbReference type="SUPFAM" id="SSF48403">
    <property type="entry name" value="Ankyrin repeat"/>
    <property type="match status" value="1"/>
</dbReference>
<dbReference type="PROSITE" id="PS00107">
    <property type="entry name" value="PROTEIN_KINASE_ATP"/>
    <property type="match status" value="1"/>
</dbReference>
<keyword evidence="11" id="KW-1185">Reference proteome</keyword>
<feature type="domain" description="Protein kinase" evidence="9">
    <location>
        <begin position="9"/>
        <end position="273"/>
    </location>
</feature>
<feature type="binding site" evidence="8">
    <location>
        <position position="37"/>
    </location>
    <ligand>
        <name>ATP</name>
        <dbReference type="ChEBI" id="CHEBI:30616"/>
    </ligand>
</feature>
<evidence type="ECO:0000313" key="10">
    <source>
        <dbReference type="EMBL" id="TNJ29136.1"/>
    </source>
</evidence>
<keyword evidence="4 8" id="KW-0547">Nucleotide-binding</keyword>
<dbReference type="GO" id="GO:0004674">
    <property type="term" value="F:protein serine/threonine kinase activity"/>
    <property type="evidence" value="ECO:0007669"/>
    <property type="project" value="UniProtKB-EC"/>
</dbReference>
<comment type="similarity">
    <text evidence="1">Belongs to the protein kinase superfamily. NEK Ser/Thr protein kinase family. NIMA subfamily.</text>
</comment>
<protein>
    <recommendedName>
        <fullName evidence="2">non-specific serine/threonine protein kinase</fullName>
        <ecNumber evidence="2">2.7.11.1</ecNumber>
    </recommendedName>
</protein>
<dbReference type="PROSITE" id="PS50297">
    <property type="entry name" value="ANK_REP_REGION"/>
    <property type="match status" value="2"/>
</dbReference>
<dbReference type="Proteomes" id="UP000315496">
    <property type="component" value="Chromosome 2"/>
</dbReference>
<accession>A0A4Z1ST78</accession>
<name>A0A4Z1ST78_GIAMU</name>
<dbReference type="PROSITE" id="PS50088">
    <property type="entry name" value="ANK_REPEAT"/>
    <property type="match status" value="2"/>
</dbReference>
<dbReference type="InterPro" id="IPR050660">
    <property type="entry name" value="NEK_Ser/Thr_kinase"/>
</dbReference>